<dbReference type="STRING" id="573321.SAMN04488505_101759"/>
<dbReference type="Proteomes" id="UP000198984">
    <property type="component" value="Unassembled WGS sequence"/>
</dbReference>
<organism evidence="2 3">
    <name type="scientific">Chitinophaga rupis</name>
    <dbReference type="NCBI Taxonomy" id="573321"/>
    <lineage>
        <taxon>Bacteria</taxon>
        <taxon>Pseudomonadati</taxon>
        <taxon>Bacteroidota</taxon>
        <taxon>Chitinophagia</taxon>
        <taxon>Chitinophagales</taxon>
        <taxon>Chitinophagaceae</taxon>
        <taxon>Chitinophaga</taxon>
    </lineage>
</organism>
<evidence type="ECO:0000256" key="1">
    <source>
        <dbReference type="SAM" id="SignalP"/>
    </source>
</evidence>
<protein>
    <submittedName>
        <fullName evidence="2">Uncharacterized protein</fullName>
    </submittedName>
</protein>
<evidence type="ECO:0000313" key="3">
    <source>
        <dbReference type="Proteomes" id="UP000198984"/>
    </source>
</evidence>
<name>A0A1H7JCY0_9BACT</name>
<keyword evidence="3" id="KW-1185">Reference proteome</keyword>
<reference evidence="2 3" key="1">
    <citation type="submission" date="2016-10" db="EMBL/GenBank/DDBJ databases">
        <authorList>
            <person name="de Groot N.N."/>
        </authorList>
    </citation>
    <scope>NUCLEOTIDE SEQUENCE [LARGE SCALE GENOMIC DNA]</scope>
    <source>
        <strain evidence="2 3">DSM 21039</strain>
    </source>
</reference>
<feature type="signal peptide" evidence="1">
    <location>
        <begin position="1"/>
        <end position="22"/>
    </location>
</feature>
<dbReference type="EMBL" id="FOBB01000001">
    <property type="protein sequence ID" value="SEK71747.1"/>
    <property type="molecule type" value="Genomic_DNA"/>
</dbReference>
<feature type="chain" id="PRO_5011559393" evidence="1">
    <location>
        <begin position="23"/>
        <end position="196"/>
    </location>
</feature>
<dbReference type="AlphaFoldDB" id="A0A1H7JCY0"/>
<gene>
    <name evidence="2" type="ORF">SAMN04488505_101759</name>
</gene>
<sequence>MKKLFAFLLLSAGLTAATQLQAQEIVKGNLDFLKGVTEVNFSFLYNDMNVGKEGKEANYIKKKKAEKDAKEPGKGDEWEKNWIEDRPRHYEPKFIQLFSKYTDMKNGPDVKGKYTIVVDTKFLEPGYYVGVASGAAVLDLDITIYDAADMNKPLCKIKMDQVKGGKGMFDNATRIGEAYAKAGKELGKFVAKKTKK</sequence>
<evidence type="ECO:0000313" key="2">
    <source>
        <dbReference type="EMBL" id="SEK71747.1"/>
    </source>
</evidence>
<dbReference type="OrthoDB" id="1151160at2"/>
<dbReference type="RefSeq" id="WP_089906792.1">
    <property type="nucleotide sequence ID" value="NZ_FOBB01000001.1"/>
</dbReference>
<keyword evidence="1" id="KW-0732">Signal</keyword>
<proteinExistence type="predicted"/>
<accession>A0A1H7JCY0</accession>